<sequence>MKKYKIEPPALLSTLWIFILFNMIFRDLHQFASEGFIQEIMALEISQEMVLVYGIVLEIPIAMVLLSRILDDKFNKWANIIAGVITSLGLLSSLPTADMDDIFFIMVESAALLAIIRIAWKLTSSPKTQTQLKHQA</sequence>
<name>A0A6L9EBU3_9FLAO</name>
<evidence type="ECO:0000313" key="2">
    <source>
        <dbReference type="EMBL" id="NAS12204.1"/>
    </source>
</evidence>
<keyword evidence="3" id="KW-1185">Reference proteome</keyword>
<reference evidence="2 3" key="1">
    <citation type="submission" date="2020-01" db="EMBL/GenBank/DDBJ databases">
        <title>Bacteria diversity of Porities sp.</title>
        <authorList>
            <person name="Wang G."/>
        </authorList>
    </citation>
    <scope>NUCLEOTIDE SEQUENCE [LARGE SCALE GENOMIC DNA]</scope>
    <source>
        <strain evidence="2 3">R33</strain>
    </source>
</reference>
<keyword evidence="1" id="KW-1133">Transmembrane helix</keyword>
<gene>
    <name evidence="2" type="ORF">GTQ38_09340</name>
</gene>
<evidence type="ECO:0000256" key="1">
    <source>
        <dbReference type="SAM" id="Phobius"/>
    </source>
</evidence>
<comment type="caution">
    <text evidence="2">The sequence shown here is derived from an EMBL/GenBank/DDBJ whole genome shotgun (WGS) entry which is preliminary data.</text>
</comment>
<dbReference type="RefSeq" id="WP_161435249.1">
    <property type="nucleotide sequence ID" value="NZ_WXYO01000004.1"/>
</dbReference>
<keyword evidence="1" id="KW-0472">Membrane</keyword>
<accession>A0A6L9EBU3</accession>
<feature type="transmembrane region" description="Helical" evidence="1">
    <location>
        <begin position="102"/>
        <end position="120"/>
    </location>
</feature>
<dbReference type="Pfam" id="PF19851">
    <property type="entry name" value="DUF6326"/>
    <property type="match status" value="1"/>
</dbReference>
<feature type="transmembrane region" description="Helical" evidence="1">
    <location>
        <begin position="50"/>
        <end position="70"/>
    </location>
</feature>
<proteinExistence type="predicted"/>
<dbReference type="Proteomes" id="UP000475249">
    <property type="component" value="Unassembled WGS sequence"/>
</dbReference>
<feature type="transmembrane region" description="Helical" evidence="1">
    <location>
        <begin position="77"/>
        <end position="96"/>
    </location>
</feature>
<protein>
    <submittedName>
        <fullName evidence="2">Uncharacterized protein</fullName>
    </submittedName>
</protein>
<dbReference type="EMBL" id="WXYO01000004">
    <property type="protein sequence ID" value="NAS12204.1"/>
    <property type="molecule type" value="Genomic_DNA"/>
</dbReference>
<dbReference type="AlphaFoldDB" id="A0A6L9EBU3"/>
<evidence type="ECO:0000313" key="3">
    <source>
        <dbReference type="Proteomes" id="UP000475249"/>
    </source>
</evidence>
<keyword evidence="1" id="KW-0812">Transmembrane</keyword>
<dbReference type="InterPro" id="IPR046289">
    <property type="entry name" value="DUF6326"/>
</dbReference>
<organism evidence="2 3">
    <name type="scientific">Poritiphilus flavus</name>
    <dbReference type="NCBI Taxonomy" id="2697053"/>
    <lineage>
        <taxon>Bacteria</taxon>
        <taxon>Pseudomonadati</taxon>
        <taxon>Bacteroidota</taxon>
        <taxon>Flavobacteriia</taxon>
        <taxon>Flavobacteriales</taxon>
        <taxon>Flavobacteriaceae</taxon>
        <taxon>Poritiphilus</taxon>
    </lineage>
</organism>